<gene>
    <name evidence="3" type="ORF">F7725_015505</name>
</gene>
<organism evidence="3 4">
    <name type="scientific">Dissostichus mawsoni</name>
    <name type="common">Antarctic cod</name>
    <dbReference type="NCBI Taxonomy" id="36200"/>
    <lineage>
        <taxon>Eukaryota</taxon>
        <taxon>Metazoa</taxon>
        <taxon>Chordata</taxon>
        <taxon>Craniata</taxon>
        <taxon>Vertebrata</taxon>
        <taxon>Euteleostomi</taxon>
        <taxon>Actinopterygii</taxon>
        <taxon>Neopterygii</taxon>
        <taxon>Teleostei</taxon>
        <taxon>Neoteleostei</taxon>
        <taxon>Acanthomorphata</taxon>
        <taxon>Eupercaria</taxon>
        <taxon>Perciformes</taxon>
        <taxon>Notothenioidei</taxon>
        <taxon>Nototheniidae</taxon>
        <taxon>Dissostichus</taxon>
    </lineage>
</organism>
<dbReference type="Proteomes" id="UP000518266">
    <property type="component" value="Unassembled WGS sequence"/>
</dbReference>
<evidence type="ECO:0000313" key="4">
    <source>
        <dbReference type="Proteomes" id="UP000518266"/>
    </source>
</evidence>
<proteinExistence type="predicted"/>
<sequence>MSNSFTSPSVSPPYSPLTGYGASSSALCIGNEMANLLTQSQFFCTDRQSSSSPPPPPPPSPLLCPQCEACQVLCPANSIVLGTPRPRAGVNLPAPPKELREQHKGLKETCQHGYRLKYPRPFLPPSSDRFMDHLYGTHQDLMGFDDVDMMGVEWRLPSSSVNNGSLVETTARAEAGMEFHLCQIYSVEALTENPTIAVLAGGNFTVPKLSESNMGFGVLGVFLGLLLEVSTHGPNAVPRTSWRHQGTCNPKPLAPGTTKESQTQALRWACHQSQH</sequence>
<dbReference type="AlphaFoldDB" id="A0A7J5YL41"/>
<keyword evidence="4" id="KW-1185">Reference proteome</keyword>
<comment type="caution">
    <text evidence="3">The sequence shown here is derived from an EMBL/GenBank/DDBJ whole genome shotgun (WGS) entry which is preliminary data.</text>
</comment>
<feature type="region of interest" description="Disordered" evidence="1">
    <location>
        <begin position="240"/>
        <end position="260"/>
    </location>
</feature>
<name>A0A7J5YL41_DISMA</name>
<evidence type="ECO:0000313" key="3">
    <source>
        <dbReference type="EMBL" id="KAF3849008.1"/>
    </source>
</evidence>
<accession>A0A7J5YL41</accession>
<dbReference type="PROSITE" id="PS51379">
    <property type="entry name" value="4FE4S_FER_2"/>
    <property type="match status" value="1"/>
</dbReference>
<dbReference type="InterPro" id="IPR017896">
    <property type="entry name" value="4Fe4S_Fe-S-bd"/>
</dbReference>
<feature type="domain" description="4Fe-4S ferredoxin-type" evidence="2">
    <location>
        <begin position="55"/>
        <end position="84"/>
    </location>
</feature>
<protein>
    <recommendedName>
        <fullName evidence="2">4Fe-4S ferredoxin-type domain-containing protein</fullName>
    </recommendedName>
</protein>
<evidence type="ECO:0000259" key="2">
    <source>
        <dbReference type="PROSITE" id="PS51379"/>
    </source>
</evidence>
<reference evidence="3 4" key="1">
    <citation type="submission" date="2020-03" db="EMBL/GenBank/DDBJ databases">
        <title>Dissostichus mawsoni Genome sequencing and assembly.</title>
        <authorList>
            <person name="Park H."/>
        </authorList>
    </citation>
    <scope>NUCLEOTIDE SEQUENCE [LARGE SCALE GENOMIC DNA]</scope>
    <source>
        <strain evidence="3">DM0001</strain>
        <tissue evidence="3">Muscle</tissue>
    </source>
</reference>
<dbReference type="EMBL" id="JAAKFY010000012">
    <property type="protein sequence ID" value="KAF3849008.1"/>
    <property type="molecule type" value="Genomic_DNA"/>
</dbReference>
<evidence type="ECO:0000256" key="1">
    <source>
        <dbReference type="SAM" id="MobiDB-lite"/>
    </source>
</evidence>